<proteinExistence type="predicted"/>
<sequence length="91" mass="10542">MFRFARMTKIKKNEGRESAPFFNVVEIGGAPSWRSKRQPAGLEMRRGAAFLRKNLAIFTKRCILKKEKLYISPGVPRCPAPPVKKLYIYRK</sequence>
<dbReference type="EMBL" id="BK015597">
    <property type="protein sequence ID" value="DAE14983.1"/>
    <property type="molecule type" value="Genomic_DNA"/>
</dbReference>
<reference evidence="1" key="1">
    <citation type="journal article" date="2021" name="Proc. Natl. Acad. Sci. U.S.A.">
        <title>A Catalog of Tens of Thousands of Viruses from Human Metagenomes Reveals Hidden Associations with Chronic Diseases.</title>
        <authorList>
            <person name="Tisza M.J."/>
            <person name="Buck C.B."/>
        </authorList>
    </citation>
    <scope>NUCLEOTIDE SEQUENCE</scope>
    <source>
        <strain evidence="1">Ctf8W5</strain>
    </source>
</reference>
<protein>
    <submittedName>
        <fullName evidence="1">Uncharacterized protein</fullName>
    </submittedName>
</protein>
<name>A0A8S5Q6N0_9CAUD</name>
<organism evidence="1">
    <name type="scientific">Siphoviridae sp. ctf8W5</name>
    <dbReference type="NCBI Taxonomy" id="2825595"/>
    <lineage>
        <taxon>Viruses</taxon>
        <taxon>Duplodnaviria</taxon>
        <taxon>Heunggongvirae</taxon>
        <taxon>Uroviricota</taxon>
        <taxon>Caudoviricetes</taxon>
    </lineage>
</organism>
<accession>A0A8S5Q6N0</accession>
<evidence type="ECO:0000313" key="1">
    <source>
        <dbReference type="EMBL" id="DAE14983.1"/>
    </source>
</evidence>